<feature type="domain" description="ABC transporter" evidence="7">
    <location>
        <begin position="6"/>
        <end position="237"/>
    </location>
</feature>
<dbReference type="InterPro" id="IPR027417">
    <property type="entry name" value="P-loop_NTPase"/>
</dbReference>
<keyword evidence="9" id="KW-1185">Reference proteome</keyword>
<evidence type="ECO:0000256" key="2">
    <source>
        <dbReference type="ARBA" id="ARBA00022448"/>
    </source>
</evidence>
<evidence type="ECO:0000259" key="7">
    <source>
        <dbReference type="PROSITE" id="PS50893"/>
    </source>
</evidence>
<dbReference type="CDD" id="cd03224">
    <property type="entry name" value="ABC_TM1139_LivF_branched"/>
    <property type="match status" value="1"/>
</dbReference>
<dbReference type="NCBIfam" id="NF008626">
    <property type="entry name" value="PRK11614.1"/>
    <property type="match status" value="1"/>
</dbReference>
<organism evidence="8 9">
    <name type="scientific">Pantoea coffeiphila</name>
    <dbReference type="NCBI Taxonomy" id="1465635"/>
    <lineage>
        <taxon>Bacteria</taxon>
        <taxon>Pseudomonadati</taxon>
        <taxon>Pseudomonadota</taxon>
        <taxon>Gammaproteobacteria</taxon>
        <taxon>Enterobacterales</taxon>
        <taxon>Erwiniaceae</taxon>
        <taxon>Pantoea</taxon>
    </lineage>
</organism>
<dbReference type="RefSeq" id="WP_105594075.1">
    <property type="nucleotide sequence ID" value="NZ_PDET01000013.1"/>
</dbReference>
<accession>A0A2S9I8P2</accession>
<dbReference type="AlphaFoldDB" id="A0A2S9I8P2"/>
<dbReference type="GO" id="GO:0015807">
    <property type="term" value="P:L-amino acid transport"/>
    <property type="evidence" value="ECO:0007669"/>
    <property type="project" value="UniProtKB-ARBA"/>
</dbReference>
<dbReference type="InterPro" id="IPR003593">
    <property type="entry name" value="AAA+_ATPase"/>
</dbReference>
<dbReference type="SUPFAM" id="SSF52540">
    <property type="entry name" value="P-loop containing nucleoside triphosphate hydrolases"/>
    <property type="match status" value="1"/>
</dbReference>
<dbReference type="FunFam" id="3.40.50.300:FF:000341">
    <property type="entry name" value="High-affinity branched-chain amino acid transport ATP-binding protein"/>
    <property type="match status" value="1"/>
</dbReference>
<keyword evidence="5 6" id="KW-0029">Amino-acid transport</keyword>
<proteinExistence type="inferred from homology"/>
<dbReference type="InterPro" id="IPR003439">
    <property type="entry name" value="ABC_transporter-like_ATP-bd"/>
</dbReference>
<evidence type="ECO:0000256" key="5">
    <source>
        <dbReference type="ARBA" id="ARBA00022970"/>
    </source>
</evidence>
<evidence type="ECO:0000313" key="8">
    <source>
        <dbReference type="EMBL" id="PRD14141.1"/>
    </source>
</evidence>
<evidence type="ECO:0000256" key="4">
    <source>
        <dbReference type="ARBA" id="ARBA00022840"/>
    </source>
</evidence>
<name>A0A2S9I8P2_9GAMM</name>
<comment type="similarity">
    <text evidence="1">Belongs to the ABC transporter superfamily. Drug exporter-2 (TC 3.A.1.117) family.</text>
</comment>
<dbReference type="GO" id="GO:0015804">
    <property type="term" value="P:neutral amino acid transport"/>
    <property type="evidence" value="ECO:0007669"/>
    <property type="project" value="UniProtKB-ARBA"/>
</dbReference>
<evidence type="ECO:0000256" key="3">
    <source>
        <dbReference type="ARBA" id="ARBA00022741"/>
    </source>
</evidence>
<dbReference type="InterPro" id="IPR052156">
    <property type="entry name" value="BCAA_Transport_ATP-bd_LivF"/>
</dbReference>
<dbReference type="InterPro" id="IPR017871">
    <property type="entry name" value="ABC_transporter-like_CS"/>
</dbReference>
<evidence type="ECO:0000256" key="1">
    <source>
        <dbReference type="ARBA" id="ARBA00006526"/>
    </source>
</evidence>
<evidence type="ECO:0000256" key="6">
    <source>
        <dbReference type="PIRNR" id="PIRNR039137"/>
    </source>
</evidence>
<dbReference type="GO" id="GO:0003333">
    <property type="term" value="P:amino acid transmembrane transport"/>
    <property type="evidence" value="ECO:0007669"/>
    <property type="project" value="UniProtKB-ARBA"/>
</dbReference>
<dbReference type="OrthoDB" id="9776369at2"/>
<dbReference type="EMBL" id="PDET01000013">
    <property type="protein sequence ID" value="PRD14141.1"/>
    <property type="molecule type" value="Genomic_DNA"/>
</dbReference>
<dbReference type="GO" id="GO:0015658">
    <property type="term" value="F:branched-chain amino acid transmembrane transporter activity"/>
    <property type="evidence" value="ECO:0007669"/>
    <property type="project" value="UniProtKB-UniRule"/>
</dbReference>
<dbReference type="PROSITE" id="PS00211">
    <property type="entry name" value="ABC_TRANSPORTER_1"/>
    <property type="match status" value="1"/>
</dbReference>
<dbReference type="GO" id="GO:0016887">
    <property type="term" value="F:ATP hydrolysis activity"/>
    <property type="evidence" value="ECO:0007669"/>
    <property type="project" value="InterPro"/>
</dbReference>
<comment type="caution">
    <text evidence="8">The sequence shown here is derived from an EMBL/GenBank/DDBJ whole genome shotgun (WGS) entry which is preliminary data.</text>
</comment>
<dbReference type="PIRSF" id="PIRSF039137">
    <property type="entry name" value="ABC_branched_ATPase"/>
    <property type="match status" value="1"/>
</dbReference>
<keyword evidence="2 6" id="KW-0813">Transport</keyword>
<dbReference type="PANTHER" id="PTHR43820">
    <property type="entry name" value="HIGH-AFFINITY BRANCHED-CHAIN AMINO ACID TRANSPORT ATP-BINDING PROTEIN LIVF"/>
    <property type="match status" value="1"/>
</dbReference>
<keyword evidence="3 6" id="KW-0547">Nucleotide-binding</keyword>
<gene>
    <name evidence="8" type="ORF">CQW29_17780</name>
</gene>
<dbReference type="InterPro" id="IPR030660">
    <property type="entry name" value="ABC_branched_ATPase_LivF/BraG"/>
</dbReference>
<reference evidence="8 9" key="1">
    <citation type="submission" date="2017-10" db="EMBL/GenBank/DDBJ databases">
        <title>Draft genome of two endophytic bacteria isolated from 'guarana' Paullinia cupana (Mart.) Ducke.</title>
        <authorList>
            <person name="Siqueira K.A."/>
            <person name="Liotti R.G."/>
            <person name="Mendes T.A."/>
            <person name="Soares M.A."/>
        </authorList>
    </citation>
    <scope>NUCLEOTIDE SEQUENCE [LARGE SCALE GENOMIC DNA]</scope>
    <source>
        <strain evidence="8 9">342</strain>
    </source>
</reference>
<dbReference type="Proteomes" id="UP000239181">
    <property type="component" value="Unassembled WGS sequence"/>
</dbReference>
<dbReference type="SMART" id="SM00382">
    <property type="entry name" value="AAA"/>
    <property type="match status" value="1"/>
</dbReference>
<evidence type="ECO:0000313" key="9">
    <source>
        <dbReference type="Proteomes" id="UP000239181"/>
    </source>
</evidence>
<dbReference type="Pfam" id="PF00005">
    <property type="entry name" value="ABC_tran"/>
    <property type="match status" value="1"/>
</dbReference>
<protein>
    <recommendedName>
        <fullName evidence="6">High-affinity branched-chain amino acid transport ATP-binding protein</fullName>
    </recommendedName>
</protein>
<dbReference type="PANTHER" id="PTHR43820:SF4">
    <property type="entry name" value="HIGH-AFFINITY BRANCHED-CHAIN AMINO ACID TRANSPORT ATP-BINDING PROTEIN LIVF"/>
    <property type="match status" value="1"/>
</dbReference>
<keyword evidence="4 6" id="KW-0067">ATP-binding</keyword>
<dbReference type="PROSITE" id="PS50893">
    <property type="entry name" value="ABC_TRANSPORTER_2"/>
    <property type="match status" value="1"/>
</dbReference>
<dbReference type="Gene3D" id="3.40.50.300">
    <property type="entry name" value="P-loop containing nucleotide triphosphate hydrolases"/>
    <property type="match status" value="1"/>
</dbReference>
<sequence>MSNPMLSLNNISAHYGKIQALHNVSLHINQGEIVTLIGANGAGKTTILGTLCGEPRATQGSIVFDGQDITDWQTARIMREAIAIVPEGRRVFSRMTVEENLAMGGFFAERQQYQERIKRVYELFPRLWERRIQRAGTMSGGEQQMLAIGRALMSQPRLLLLDEPSLGLAPIIIQQIFDTIEQLRKEGMTIFLVEQNANQALKLADRGYVLENGHVVLEDTGEALLANEAVRSAYLGG</sequence>
<dbReference type="GO" id="GO:0005524">
    <property type="term" value="F:ATP binding"/>
    <property type="evidence" value="ECO:0007669"/>
    <property type="project" value="UniProtKB-UniRule"/>
</dbReference>
<dbReference type="GO" id="GO:0015695">
    <property type="term" value="P:organic cation transport"/>
    <property type="evidence" value="ECO:0007669"/>
    <property type="project" value="UniProtKB-ARBA"/>
</dbReference>